<sequence>MSVAGDKKQNSHTFNVSQPCDFSIVTLHNNIKHKSKHFFASFWITMNSIRFHFTHFAERFLNSFSEIKSSVSNGVRTIFKDSRQRVKIFVYFNLFVSSANLLLFCVKNELGAKRVTPVPNHLIFLSVIFLQWIIAIALIRAYNQRLPIHCQLWCLTETLVAVSFLFLALPWAHTVVFLALPGAIVLVISTFIKLYGLWVIYYFSLECASNSGWKMEKENNIPSASSSKSNEPFVTFATKNKAPPPPINRKDTDQTSIESSNNPQSPASCDADSALSSPRFIFTEEGTTNHQSEQHELNFFGHGEQPGPSYSDVMMKVKASTDCGELIPPGNIILSDLMCGGTSKLNSQ</sequence>
<keyword evidence="2" id="KW-0812">Transmembrane</keyword>
<feature type="transmembrane region" description="Helical" evidence="2">
    <location>
        <begin position="88"/>
        <end position="110"/>
    </location>
</feature>
<protein>
    <recommendedName>
        <fullName evidence="5">Transmembrane protein</fullName>
    </recommendedName>
</protein>
<evidence type="ECO:0000313" key="3">
    <source>
        <dbReference type="EMBL" id="CAL8075969.1"/>
    </source>
</evidence>
<dbReference type="Proteomes" id="UP001642540">
    <property type="component" value="Unassembled WGS sequence"/>
</dbReference>
<feature type="transmembrane region" description="Helical" evidence="2">
    <location>
        <begin position="152"/>
        <end position="172"/>
    </location>
</feature>
<keyword evidence="2" id="KW-0472">Membrane</keyword>
<dbReference type="EMBL" id="CAXLJM020000009">
    <property type="protein sequence ID" value="CAL8075969.1"/>
    <property type="molecule type" value="Genomic_DNA"/>
</dbReference>
<gene>
    <name evidence="3" type="ORF">ODALV1_LOCUS3328</name>
</gene>
<reference evidence="3 4" key="1">
    <citation type="submission" date="2024-08" db="EMBL/GenBank/DDBJ databases">
        <authorList>
            <person name="Cucini C."/>
            <person name="Frati F."/>
        </authorList>
    </citation>
    <scope>NUCLEOTIDE SEQUENCE [LARGE SCALE GENOMIC DNA]</scope>
</reference>
<organism evidence="3 4">
    <name type="scientific">Orchesella dallaii</name>
    <dbReference type="NCBI Taxonomy" id="48710"/>
    <lineage>
        <taxon>Eukaryota</taxon>
        <taxon>Metazoa</taxon>
        <taxon>Ecdysozoa</taxon>
        <taxon>Arthropoda</taxon>
        <taxon>Hexapoda</taxon>
        <taxon>Collembola</taxon>
        <taxon>Entomobryomorpha</taxon>
        <taxon>Entomobryoidea</taxon>
        <taxon>Orchesellidae</taxon>
        <taxon>Orchesellinae</taxon>
        <taxon>Orchesella</taxon>
    </lineage>
</organism>
<feature type="transmembrane region" description="Helical" evidence="2">
    <location>
        <begin position="178"/>
        <end position="205"/>
    </location>
</feature>
<feature type="compositionally biased region" description="Polar residues" evidence="1">
    <location>
        <begin position="254"/>
        <end position="267"/>
    </location>
</feature>
<keyword evidence="4" id="KW-1185">Reference proteome</keyword>
<proteinExistence type="predicted"/>
<feature type="transmembrane region" description="Helical" evidence="2">
    <location>
        <begin position="122"/>
        <end position="140"/>
    </location>
</feature>
<evidence type="ECO:0000313" key="4">
    <source>
        <dbReference type="Proteomes" id="UP001642540"/>
    </source>
</evidence>
<feature type="region of interest" description="Disordered" evidence="1">
    <location>
        <begin position="237"/>
        <end position="273"/>
    </location>
</feature>
<keyword evidence="2" id="KW-1133">Transmembrane helix</keyword>
<evidence type="ECO:0008006" key="5">
    <source>
        <dbReference type="Google" id="ProtNLM"/>
    </source>
</evidence>
<accession>A0ABP1PSN4</accession>
<name>A0ABP1PSN4_9HEXA</name>
<evidence type="ECO:0000256" key="2">
    <source>
        <dbReference type="SAM" id="Phobius"/>
    </source>
</evidence>
<evidence type="ECO:0000256" key="1">
    <source>
        <dbReference type="SAM" id="MobiDB-lite"/>
    </source>
</evidence>
<comment type="caution">
    <text evidence="3">The sequence shown here is derived from an EMBL/GenBank/DDBJ whole genome shotgun (WGS) entry which is preliminary data.</text>
</comment>